<feature type="compositionally biased region" description="Pro residues" evidence="1">
    <location>
        <begin position="23"/>
        <end position="36"/>
    </location>
</feature>
<feature type="region of interest" description="Disordered" evidence="1">
    <location>
        <begin position="1"/>
        <end position="45"/>
    </location>
</feature>
<sequence length="45" mass="4809">MGVLSQWRDEGYPSTPEVGVADIPPPPPLPPPPTPPLDMTSQDKT</sequence>
<dbReference type="Proteomes" id="UP000827092">
    <property type="component" value="Unassembled WGS sequence"/>
</dbReference>
<dbReference type="AlphaFoldDB" id="A0AAV6TLX1"/>
<protein>
    <submittedName>
        <fullName evidence="2">Uncharacterized protein</fullName>
    </submittedName>
</protein>
<evidence type="ECO:0000313" key="3">
    <source>
        <dbReference type="Proteomes" id="UP000827092"/>
    </source>
</evidence>
<name>A0AAV6TLX1_9ARAC</name>
<feature type="non-terminal residue" evidence="2">
    <location>
        <position position="45"/>
    </location>
</feature>
<evidence type="ECO:0000256" key="1">
    <source>
        <dbReference type="SAM" id="MobiDB-lite"/>
    </source>
</evidence>
<dbReference type="EMBL" id="JAFNEN010002404">
    <property type="protein sequence ID" value="KAG8172764.1"/>
    <property type="molecule type" value="Genomic_DNA"/>
</dbReference>
<accession>A0AAV6TLX1</accession>
<gene>
    <name evidence="2" type="ORF">JTE90_014792</name>
</gene>
<keyword evidence="3" id="KW-1185">Reference proteome</keyword>
<reference evidence="2 3" key="1">
    <citation type="journal article" date="2022" name="Nat. Ecol. Evol.">
        <title>A masculinizing supergene underlies an exaggerated male reproductive morph in a spider.</title>
        <authorList>
            <person name="Hendrickx F."/>
            <person name="De Corte Z."/>
            <person name="Sonet G."/>
            <person name="Van Belleghem S.M."/>
            <person name="Kostlbacher S."/>
            <person name="Vangestel C."/>
        </authorList>
    </citation>
    <scope>NUCLEOTIDE SEQUENCE [LARGE SCALE GENOMIC DNA]</scope>
    <source>
        <strain evidence="2">W744_W776</strain>
    </source>
</reference>
<comment type="caution">
    <text evidence="2">The sequence shown here is derived from an EMBL/GenBank/DDBJ whole genome shotgun (WGS) entry which is preliminary data.</text>
</comment>
<organism evidence="2 3">
    <name type="scientific">Oedothorax gibbosus</name>
    <dbReference type="NCBI Taxonomy" id="931172"/>
    <lineage>
        <taxon>Eukaryota</taxon>
        <taxon>Metazoa</taxon>
        <taxon>Ecdysozoa</taxon>
        <taxon>Arthropoda</taxon>
        <taxon>Chelicerata</taxon>
        <taxon>Arachnida</taxon>
        <taxon>Araneae</taxon>
        <taxon>Araneomorphae</taxon>
        <taxon>Entelegynae</taxon>
        <taxon>Araneoidea</taxon>
        <taxon>Linyphiidae</taxon>
        <taxon>Erigoninae</taxon>
        <taxon>Oedothorax</taxon>
    </lineage>
</organism>
<evidence type="ECO:0000313" key="2">
    <source>
        <dbReference type="EMBL" id="KAG8172764.1"/>
    </source>
</evidence>
<proteinExistence type="predicted"/>